<keyword evidence="2" id="KW-1185">Reference proteome</keyword>
<accession>A0ABQ0NZJ0</accession>
<reference evidence="1" key="1">
    <citation type="submission" date="2013-04" db="EMBL/GenBank/DDBJ databases">
        <title>The genome sequencing project of 58 acetic acid bacteria.</title>
        <authorList>
            <person name="Okamoto-Kainuma A."/>
            <person name="Ishikawa M."/>
            <person name="Umino S."/>
            <person name="Koizumi Y."/>
            <person name="Shiwa Y."/>
            <person name="Yoshikawa H."/>
            <person name="Matsutani M."/>
            <person name="Matsushita K."/>
        </authorList>
    </citation>
    <scope>NUCLEOTIDE SEQUENCE</scope>
    <source>
        <strain evidence="1">DSM 15669</strain>
    </source>
</reference>
<proteinExistence type="predicted"/>
<sequence length="392" mass="45504">MGMLRKHIRSLLDKKVIDEWHVWDFTRNERDKDYIAKNYGPAKFLRPDADYQKIGSLTKGHKIKRRFRIAADFHLALKIKNADFFIEYVTGGWKNSTSVMRKVENKFFQACERDNNHVLCKHLTPGIFHGDFDSEMTIELSSEGIISFSVNGFVYPETKIDGSDIDLYVKGGLGSSLEMCDIDEKIFRFIGDVGAEKPYWQAYQFYTEHYKDFKNDIFLKCDDDIVYLDEGKLPDFIRVIRDYKEYFLISANVLNNGVCASLQQEAGNLPKEVGIFEKIDDGFGGSLWESGEKARALHEYFVMNNKRPLLFEEVLVEHDVRISINFVGWRGENLRHMAVRWDDDEGLLSVEIPKFLKKKNAIFSDFMVSHLSFFTQEETIGATDVIKMYENS</sequence>
<evidence type="ECO:0008006" key="3">
    <source>
        <dbReference type="Google" id="ProtNLM"/>
    </source>
</evidence>
<protein>
    <recommendedName>
        <fullName evidence="3">Farnesoic acid O-methyl transferase domain-containing protein</fullName>
    </recommendedName>
</protein>
<name>A0ABQ0NZJ0_9PROT</name>
<evidence type="ECO:0000313" key="1">
    <source>
        <dbReference type="EMBL" id="GBQ06944.1"/>
    </source>
</evidence>
<comment type="caution">
    <text evidence="1">The sequence shown here is derived from an EMBL/GenBank/DDBJ whole genome shotgun (WGS) entry which is preliminary data.</text>
</comment>
<dbReference type="Proteomes" id="UP001062901">
    <property type="component" value="Unassembled WGS sequence"/>
</dbReference>
<gene>
    <name evidence="1" type="ORF">AA15669_1160</name>
</gene>
<evidence type="ECO:0000313" key="2">
    <source>
        <dbReference type="Proteomes" id="UP001062901"/>
    </source>
</evidence>
<dbReference type="EMBL" id="BAQD01000015">
    <property type="protein sequence ID" value="GBQ06944.1"/>
    <property type="molecule type" value="Genomic_DNA"/>
</dbReference>
<organism evidence="1 2">
    <name type="scientific">Saccharibacter floricola DSM 15669</name>
    <dbReference type="NCBI Taxonomy" id="1123227"/>
    <lineage>
        <taxon>Bacteria</taxon>
        <taxon>Pseudomonadati</taxon>
        <taxon>Pseudomonadota</taxon>
        <taxon>Alphaproteobacteria</taxon>
        <taxon>Acetobacterales</taxon>
        <taxon>Acetobacteraceae</taxon>
        <taxon>Saccharibacter</taxon>
    </lineage>
</organism>